<dbReference type="AlphaFoldDB" id="A0A8S3E2X6"/>
<feature type="transmembrane region" description="Helical" evidence="1">
    <location>
        <begin position="6"/>
        <end position="29"/>
    </location>
</feature>
<evidence type="ECO:0000313" key="2">
    <source>
        <dbReference type="EMBL" id="CAF5050556.1"/>
    </source>
</evidence>
<accession>A0A8S3E2X6</accession>
<organism evidence="2 3">
    <name type="scientific">Rotaria magnacalcarata</name>
    <dbReference type="NCBI Taxonomy" id="392030"/>
    <lineage>
        <taxon>Eukaryota</taxon>
        <taxon>Metazoa</taxon>
        <taxon>Spiralia</taxon>
        <taxon>Gnathifera</taxon>
        <taxon>Rotifera</taxon>
        <taxon>Eurotatoria</taxon>
        <taxon>Bdelloidea</taxon>
        <taxon>Philodinida</taxon>
        <taxon>Philodinidae</taxon>
        <taxon>Rotaria</taxon>
    </lineage>
</organism>
<keyword evidence="1" id="KW-1133">Transmembrane helix</keyword>
<protein>
    <submittedName>
        <fullName evidence="2">Uncharacterized protein</fullName>
    </submittedName>
</protein>
<name>A0A8S3E2X6_9BILA</name>
<dbReference type="EMBL" id="CAJOBH010225988">
    <property type="protein sequence ID" value="CAF5050556.1"/>
    <property type="molecule type" value="Genomic_DNA"/>
</dbReference>
<evidence type="ECO:0000313" key="3">
    <source>
        <dbReference type="Proteomes" id="UP000681967"/>
    </source>
</evidence>
<evidence type="ECO:0000256" key="1">
    <source>
        <dbReference type="SAM" id="Phobius"/>
    </source>
</evidence>
<reference evidence="2" key="1">
    <citation type="submission" date="2021-02" db="EMBL/GenBank/DDBJ databases">
        <authorList>
            <person name="Nowell W R."/>
        </authorList>
    </citation>
    <scope>NUCLEOTIDE SEQUENCE</scope>
</reference>
<keyword evidence="1" id="KW-0472">Membrane</keyword>
<dbReference type="Proteomes" id="UP000681967">
    <property type="component" value="Unassembled WGS sequence"/>
</dbReference>
<feature type="non-terminal residue" evidence="2">
    <location>
        <position position="1"/>
    </location>
</feature>
<keyword evidence="1" id="KW-0812">Transmembrane</keyword>
<sequence>LFAFLTVLVIMMRKYPLILAYTCVLVFALKSRRATKYIMDLTKSQLIDLLLLLAPLNAALHSIQTDETPSLHLVIPFCQKLLQDYSTYSKLVSSAKKKYPLIFNSSFVADYLLNESSGMYFTCDHLLINSYFITTLIMTYSYNLYEKKVYLV</sequence>
<comment type="caution">
    <text evidence="2">The sequence shown here is derived from an EMBL/GenBank/DDBJ whole genome shotgun (WGS) entry which is preliminary data.</text>
</comment>
<proteinExistence type="predicted"/>
<feature type="transmembrane region" description="Helical" evidence="1">
    <location>
        <begin position="126"/>
        <end position="145"/>
    </location>
</feature>
<gene>
    <name evidence="2" type="ORF">BYL167_LOCUS58019</name>
</gene>